<protein>
    <submittedName>
        <fullName evidence="2">Uncharacterized protein</fullName>
    </submittedName>
</protein>
<feature type="compositionally biased region" description="Polar residues" evidence="1">
    <location>
        <begin position="66"/>
        <end position="79"/>
    </location>
</feature>
<feature type="region of interest" description="Disordered" evidence="1">
    <location>
        <begin position="1"/>
        <end position="125"/>
    </location>
</feature>
<evidence type="ECO:0000256" key="1">
    <source>
        <dbReference type="SAM" id="MobiDB-lite"/>
    </source>
</evidence>
<accession>A0ABT2QGA3</accession>
<feature type="compositionally biased region" description="Basic and acidic residues" evidence="1">
    <location>
        <begin position="87"/>
        <end position="97"/>
    </location>
</feature>
<proteinExistence type="predicted"/>
<dbReference type="RefSeq" id="WP_338008234.1">
    <property type="nucleotide sequence ID" value="NZ_JAOPKB010000009.1"/>
</dbReference>
<comment type="caution">
    <text evidence="2">The sequence shown here is derived from an EMBL/GenBank/DDBJ whole genome shotgun (WGS) entry which is preliminary data.</text>
</comment>
<dbReference type="EMBL" id="JAOPKB010000009">
    <property type="protein sequence ID" value="MCU4973952.1"/>
    <property type="molecule type" value="Genomic_DNA"/>
</dbReference>
<evidence type="ECO:0000313" key="2">
    <source>
        <dbReference type="EMBL" id="MCU4973952.1"/>
    </source>
</evidence>
<sequence length="125" mass="13681">MPRSSAAYRALGAGKRCTDHFKGSDSGLDQTDTFVGNPVGGAGFDVRQRGAPARRLDESAGWGPQSRPSNGEPSPQSGTEWARLPAGRRDPRGRFAREVAPAGRLCHEVTRKRDDWREVGRRRLP</sequence>
<keyword evidence="3" id="KW-1185">Reference proteome</keyword>
<gene>
    <name evidence="2" type="ORF">OB955_14555</name>
</gene>
<organism evidence="2 3">
    <name type="scientific">Natronoglomus mannanivorans</name>
    <dbReference type="NCBI Taxonomy" id="2979990"/>
    <lineage>
        <taxon>Archaea</taxon>
        <taxon>Methanobacteriati</taxon>
        <taxon>Methanobacteriota</taxon>
        <taxon>Stenosarchaea group</taxon>
        <taxon>Halobacteria</taxon>
        <taxon>Halobacteriales</taxon>
        <taxon>Natrialbaceae</taxon>
        <taxon>Natronoglomus</taxon>
    </lineage>
</organism>
<reference evidence="2 3" key="1">
    <citation type="submission" date="2022-09" db="EMBL/GenBank/DDBJ databases">
        <title>Enrichment on poylsaccharides allowed isolation of novel metabolic and taxonomic groups of Haloarchaea.</title>
        <authorList>
            <person name="Sorokin D.Y."/>
            <person name="Elcheninov A.G."/>
            <person name="Khizhniak T.V."/>
            <person name="Kolganova T.V."/>
            <person name="Kublanov I.V."/>
        </authorList>
    </citation>
    <scope>NUCLEOTIDE SEQUENCE [LARGE SCALE GENOMIC DNA]</scope>
    <source>
        <strain evidence="2 3">AArc-m2/3/4</strain>
    </source>
</reference>
<feature type="compositionally biased region" description="Basic and acidic residues" evidence="1">
    <location>
        <begin position="105"/>
        <end position="125"/>
    </location>
</feature>
<name>A0ABT2QGA3_9EURY</name>
<evidence type="ECO:0000313" key="3">
    <source>
        <dbReference type="Proteomes" id="UP001320972"/>
    </source>
</evidence>
<dbReference type="Proteomes" id="UP001320972">
    <property type="component" value="Unassembled WGS sequence"/>
</dbReference>